<keyword evidence="4" id="KW-0233">DNA recombination</keyword>
<keyword evidence="2" id="KW-0229">DNA integration</keyword>
<dbReference type="PANTHER" id="PTHR30629">
    <property type="entry name" value="PROPHAGE INTEGRASE"/>
    <property type="match status" value="1"/>
</dbReference>
<dbReference type="GO" id="GO:0015074">
    <property type="term" value="P:DNA integration"/>
    <property type="evidence" value="ECO:0007669"/>
    <property type="project" value="UniProtKB-KW"/>
</dbReference>
<dbReference type="Proteomes" id="UP000016943">
    <property type="component" value="Chromosome"/>
</dbReference>
<dbReference type="AlphaFoldDB" id="U3GW25"/>
<dbReference type="RefSeq" id="WP_020975790.1">
    <property type="nucleotide sequence ID" value="NC_022198.1"/>
</dbReference>
<evidence type="ECO:0000256" key="4">
    <source>
        <dbReference type="ARBA" id="ARBA00023172"/>
    </source>
</evidence>
<dbReference type="InterPro" id="IPR010998">
    <property type="entry name" value="Integrase_recombinase_N"/>
</dbReference>
<dbReference type="InterPro" id="IPR011010">
    <property type="entry name" value="DNA_brk_join_enz"/>
</dbReference>
<reference evidence="8 9" key="1">
    <citation type="journal article" date="2013" name="Genome Announc.">
        <title>Whole-Genome Sequence of the Clinical Strain Corynebacterium argentoratense DSM 44202, Isolated from a Human Throat Specimen.</title>
        <authorList>
            <person name="Bomholt C."/>
            <person name="Glaub A."/>
            <person name="Gravermann K."/>
            <person name="Albersmeier A."/>
            <person name="Brinkrolf K."/>
            <person name="Ruckert C."/>
            <person name="Tauch A."/>
        </authorList>
    </citation>
    <scope>NUCLEOTIDE SEQUENCE [LARGE SCALE GENOMIC DNA]</scope>
    <source>
        <strain evidence="8">DSM 44202</strain>
    </source>
</reference>
<dbReference type="PROSITE" id="PS51898">
    <property type="entry name" value="TYR_RECOMBINASE"/>
    <property type="match status" value="1"/>
</dbReference>
<evidence type="ECO:0000313" key="8">
    <source>
        <dbReference type="EMBL" id="AGU14648.1"/>
    </source>
</evidence>
<evidence type="ECO:0000259" key="7">
    <source>
        <dbReference type="PROSITE" id="PS51900"/>
    </source>
</evidence>
<dbReference type="Gene3D" id="1.10.443.10">
    <property type="entry name" value="Intergrase catalytic core"/>
    <property type="match status" value="1"/>
</dbReference>
<dbReference type="PANTHER" id="PTHR30629:SF2">
    <property type="entry name" value="PROPHAGE INTEGRASE INTS-RELATED"/>
    <property type="match status" value="1"/>
</dbReference>
<dbReference type="GeneID" id="78250816"/>
<dbReference type="PROSITE" id="PS51900">
    <property type="entry name" value="CB"/>
    <property type="match status" value="1"/>
</dbReference>
<dbReference type="InterPro" id="IPR050808">
    <property type="entry name" value="Phage_Integrase"/>
</dbReference>
<name>U3GW25_9CORY</name>
<dbReference type="InterPro" id="IPR044068">
    <property type="entry name" value="CB"/>
</dbReference>
<dbReference type="HOGENOM" id="CLU_027562_17_5_11"/>
<dbReference type="KEGG" id="caz:CARG_02430"/>
<feature type="domain" description="Tyr recombinase" evidence="6">
    <location>
        <begin position="163"/>
        <end position="351"/>
    </location>
</feature>
<protein>
    <recommendedName>
        <fullName evidence="10">Integrase</fullName>
    </recommendedName>
</protein>
<accession>U3GW25</accession>
<dbReference type="CDD" id="cd01189">
    <property type="entry name" value="INT_ICEBs1_C_like"/>
    <property type="match status" value="1"/>
</dbReference>
<sequence>MASVDKYTIKAGTRWRVRYTTPDGKRHAKRGFKTKASAQAWVAQNFQEIENGKLHTTTTAPTISELWGQYKRLELKYLAPTSQQSLETCYRVHVKPRWGEFPADTITRPDLTEWVYTLASKRSASLVQRAVSLVHKLLNYAKEGGHIDVNHAARLPLPPKRAKAATPLTGEQLIRLADNAGRYRSLLLFMGTTGARLGECAALTPSDIDEKHARATISKSISYIGAKPVLGTTKTGRVRRVAIPAPTLAAVLESIGDKGSNEFIWERPQGGPVTNPGKRGWWSKAIKESQKQDPTFPRLSMHDLRHTAASLMIQAGCSVLVVQRQLGHSSAKMTLDVYSHLFDSDLDAVADLLS</sequence>
<dbReference type="Gene3D" id="1.10.150.130">
    <property type="match status" value="1"/>
</dbReference>
<evidence type="ECO:0000256" key="1">
    <source>
        <dbReference type="ARBA" id="ARBA00008857"/>
    </source>
</evidence>
<evidence type="ECO:0000256" key="3">
    <source>
        <dbReference type="ARBA" id="ARBA00023125"/>
    </source>
</evidence>
<gene>
    <name evidence="8" type="ORF">CARG_02430</name>
</gene>
<dbReference type="OrthoDB" id="1822491at2"/>
<evidence type="ECO:0000256" key="2">
    <source>
        <dbReference type="ARBA" id="ARBA00022908"/>
    </source>
</evidence>
<dbReference type="Pfam" id="PF26003">
    <property type="entry name" value="Integrase_N_phage"/>
    <property type="match status" value="1"/>
</dbReference>
<dbReference type="Pfam" id="PF00589">
    <property type="entry name" value="Phage_integrase"/>
    <property type="match status" value="1"/>
</dbReference>
<dbReference type="InterPro" id="IPR013762">
    <property type="entry name" value="Integrase-like_cat_sf"/>
</dbReference>
<organism evidence="8 9">
    <name type="scientific">Corynebacterium argentoratense DSM 44202</name>
    <dbReference type="NCBI Taxonomy" id="1348662"/>
    <lineage>
        <taxon>Bacteria</taxon>
        <taxon>Bacillati</taxon>
        <taxon>Actinomycetota</taxon>
        <taxon>Actinomycetes</taxon>
        <taxon>Mycobacteriales</taxon>
        <taxon>Corynebacteriaceae</taxon>
        <taxon>Corynebacterium</taxon>
    </lineage>
</organism>
<evidence type="ECO:0008006" key="10">
    <source>
        <dbReference type="Google" id="ProtNLM"/>
    </source>
</evidence>
<proteinExistence type="inferred from homology"/>
<dbReference type="SUPFAM" id="SSF56349">
    <property type="entry name" value="DNA breaking-rejoining enzymes"/>
    <property type="match status" value="1"/>
</dbReference>
<dbReference type="InterPro" id="IPR002104">
    <property type="entry name" value="Integrase_catalytic"/>
</dbReference>
<keyword evidence="9" id="KW-1185">Reference proteome</keyword>
<dbReference type="EMBL" id="CP006365">
    <property type="protein sequence ID" value="AGU14648.1"/>
    <property type="molecule type" value="Genomic_DNA"/>
</dbReference>
<evidence type="ECO:0000259" key="6">
    <source>
        <dbReference type="PROSITE" id="PS51898"/>
    </source>
</evidence>
<evidence type="ECO:0000256" key="5">
    <source>
        <dbReference type="PROSITE-ProRule" id="PRU01248"/>
    </source>
</evidence>
<dbReference type="eggNOG" id="COG4974">
    <property type="taxonomic scope" value="Bacteria"/>
</dbReference>
<dbReference type="PATRIC" id="fig|1348662.3.peg.482"/>
<feature type="domain" description="Core-binding (CB)" evidence="7">
    <location>
        <begin position="58"/>
        <end position="142"/>
    </location>
</feature>
<dbReference type="InterPro" id="IPR058717">
    <property type="entry name" value="Phage_L5_Integrase_N"/>
</dbReference>
<dbReference type="GO" id="GO:0003677">
    <property type="term" value="F:DNA binding"/>
    <property type="evidence" value="ECO:0007669"/>
    <property type="project" value="UniProtKB-UniRule"/>
</dbReference>
<dbReference type="STRING" id="1348662.CARG_02430"/>
<evidence type="ECO:0000313" key="9">
    <source>
        <dbReference type="Proteomes" id="UP000016943"/>
    </source>
</evidence>
<keyword evidence="3 5" id="KW-0238">DNA-binding</keyword>
<comment type="similarity">
    <text evidence="1">Belongs to the 'phage' integrase family.</text>
</comment>
<dbReference type="GO" id="GO:0006310">
    <property type="term" value="P:DNA recombination"/>
    <property type="evidence" value="ECO:0007669"/>
    <property type="project" value="UniProtKB-KW"/>
</dbReference>